<organism evidence="1 2">
    <name type="scientific">Clostridium cavendishii DSM 21758</name>
    <dbReference type="NCBI Taxonomy" id="1121302"/>
    <lineage>
        <taxon>Bacteria</taxon>
        <taxon>Bacillati</taxon>
        <taxon>Bacillota</taxon>
        <taxon>Clostridia</taxon>
        <taxon>Eubacteriales</taxon>
        <taxon>Clostridiaceae</taxon>
        <taxon>Clostridium</taxon>
    </lineage>
</organism>
<reference evidence="1 2" key="1">
    <citation type="submission" date="2016-11" db="EMBL/GenBank/DDBJ databases">
        <authorList>
            <person name="Jaros S."/>
            <person name="Januszkiewicz K."/>
            <person name="Wedrychowicz H."/>
        </authorList>
    </citation>
    <scope>NUCLEOTIDE SEQUENCE [LARGE SCALE GENOMIC DNA]</scope>
    <source>
        <strain evidence="1 2">DSM 21758</strain>
    </source>
</reference>
<dbReference type="STRING" id="1121302.SAMN02745163_01186"/>
<sequence>MKVKKSLLNIGKEEFMVIEFNYPRGNLEPISIYAKDKIIIYLDRISYSVTTGSLNIIPSNKVYNKLYIISTDKLDFNFNINEDTFSSINIKANLNDFDINNLLYLLTYDEYVKGNQKRALDILSYNLKDKYLTNLVKDSFTVKERKRASEHLLSACHNRKIKLSDKWSKARMLEGRLESSKTLSSKFCIMELLNVLSEDDAKFVPLTQKEYKRIGKKIVDNYNAFKPDRENKMFSNFKDLVFTKEKLNVSIRYPISGYVTINPRLCKKVGLSTNKFKAKIYREQTIIKDAEINSNIIKALVTNKTLNYLKSLDIKDLFVIYDKNYYSLLGYTLIYINLYRLPIINSNYILKGNNLDELLEIVYTQRINECKLKVTKFFMDKLPLPSIDTGYTINQKELLESYGLDYKGIYNGIDNNISQEINSSYSYKIFDFYIKGFSTLPKVESVINKIKMLKKLNKAEVIMADYINWLENNNIIASYDDLKKLFNEQKDIILTNIRLLTEIKLIKVLTGDFWNGLELSTNGNYIYKKNEKTLVIKVLTKTIEI</sequence>
<name>A0A1M6FN36_9CLOT</name>
<accession>A0A1M6FN36</accession>
<evidence type="ECO:0000313" key="1">
    <source>
        <dbReference type="EMBL" id="SHI99168.1"/>
    </source>
</evidence>
<dbReference type="EMBL" id="FQZB01000005">
    <property type="protein sequence ID" value="SHI99168.1"/>
    <property type="molecule type" value="Genomic_DNA"/>
</dbReference>
<dbReference type="Proteomes" id="UP000184310">
    <property type="component" value="Unassembled WGS sequence"/>
</dbReference>
<protein>
    <submittedName>
        <fullName evidence="1">Uncharacterized protein</fullName>
    </submittedName>
</protein>
<evidence type="ECO:0000313" key="2">
    <source>
        <dbReference type="Proteomes" id="UP000184310"/>
    </source>
</evidence>
<keyword evidence="2" id="KW-1185">Reference proteome</keyword>
<gene>
    <name evidence="1" type="ORF">SAMN02745163_01186</name>
</gene>
<proteinExistence type="predicted"/>
<dbReference type="RefSeq" id="WP_072985743.1">
    <property type="nucleotide sequence ID" value="NZ_FQZB01000005.1"/>
</dbReference>
<dbReference type="AlphaFoldDB" id="A0A1M6FN36"/>